<organism evidence="4 5">
    <name type="scientific">Syntrophus aciditrophicus (strain SB)</name>
    <dbReference type="NCBI Taxonomy" id="56780"/>
    <lineage>
        <taxon>Bacteria</taxon>
        <taxon>Pseudomonadati</taxon>
        <taxon>Thermodesulfobacteriota</taxon>
        <taxon>Syntrophia</taxon>
        <taxon>Syntrophales</taxon>
        <taxon>Syntrophaceae</taxon>
        <taxon>Syntrophus</taxon>
    </lineage>
</organism>
<dbReference type="GO" id="GO:0004556">
    <property type="term" value="F:alpha-amylase activity"/>
    <property type="evidence" value="ECO:0007669"/>
    <property type="project" value="UniProtKB-EC"/>
</dbReference>
<dbReference type="InterPro" id="IPR011330">
    <property type="entry name" value="Glyco_hydro/deAcase_b/a-brl"/>
</dbReference>
<dbReference type="AlphaFoldDB" id="Q2LRK8"/>
<dbReference type="STRING" id="56780.SYN_00880"/>
<dbReference type="Gene3D" id="3.20.110.20">
    <property type="match status" value="1"/>
</dbReference>
<keyword evidence="4" id="KW-0326">Glycosidase</keyword>
<dbReference type="CDD" id="cd10795">
    <property type="entry name" value="GH57N_MJA1_like"/>
    <property type="match status" value="1"/>
</dbReference>
<reference evidence="4 5" key="1">
    <citation type="journal article" date="2007" name="Proc. Natl. Acad. Sci. U.S.A.">
        <title>The genome of Syntrophus aciditrophicus: life at the thermodynamic limit of microbial growth.</title>
        <authorList>
            <person name="McInerney M.J."/>
            <person name="Rohlin L."/>
            <person name="Mouttaki H."/>
            <person name="Kim U."/>
            <person name="Krupp R.S."/>
            <person name="Rios-Hernandez L."/>
            <person name="Sieber J."/>
            <person name="Struchtemeyer C.G."/>
            <person name="Bhattacharyya A."/>
            <person name="Campbell J.W."/>
            <person name="Gunsalus R.P."/>
        </authorList>
    </citation>
    <scope>NUCLEOTIDE SEQUENCE [LARGE SCALE GENOMIC DNA]</scope>
    <source>
        <strain evidence="4 5">SB</strain>
    </source>
</reference>
<dbReference type="OrthoDB" id="138256at2"/>
<dbReference type="SUPFAM" id="SSF88713">
    <property type="entry name" value="Glycoside hydrolase/deacetylase"/>
    <property type="match status" value="1"/>
</dbReference>
<dbReference type="CAZy" id="GH57">
    <property type="family name" value="Glycoside Hydrolase Family 57"/>
</dbReference>
<sequence>MPGICLCFQVHRPVILKRYTFFDIGRHHLYEDQEANRRILNQLADSCYLPANRLLLRLMEKSEGRFRVAFALSGAMIHLCEKYRQDIMEGFRRLADTGCVEFLNEADPHSLAFLFSPREFREQIEAHKKKIQELFGQNPTTFHCTDLIYSNELAGVAEEMGHSAFLAEGGQGLPGFQGPDFVYQPADCARLKLLLRNYHLSADIRLHFSDGSRNGHPFPAGWFAERILHSLENSGGQVVNLFLDYETSGKYLTPDRGNSEFLQALSAEMLGQPDFHFQLPAEIAQRYDPQARLDVTDSASGFDIHRNLTTVAGNAMQQDALRVLYDLEEAVRKRKDADCLAIWRMLQTSDYFNYMCTEGFADRVRRRDSGPYGSPYESYINYMNILEDFSRTLQS</sequence>
<dbReference type="HOGENOM" id="CLU_033691_0_0_7"/>
<keyword evidence="2" id="KW-0119">Carbohydrate metabolism</keyword>
<dbReference type="EMBL" id="CP000252">
    <property type="protein sequence ID" value="ABC76721.1"/>
    <property type="molecule type" value="Genomic_DNA"/>
</dbReference>
<dbReference type="RefSeq" id="WP_011416754.1">
    <property type="nucleotide sequence ID" value="NC_007759.1"/>
</dbReference>
<feature type="domain" description="Glycoside hydrolase family 57 N-terminal" evidence="3">
    <location>
        <begin position="6"/>
        <end position="294"/>
    </location>
</feature>
<keyword evidence="4" id="KW-0378">Hydrolase</keyword>
<dbReference type="eggNOG" id="COG1449">
    <property type="taxonomic scope" value="Bacteria"/>
</dbReference>
<dbReference type="PANTHER" id="PTHR36306">
    <property type="entry name" value="ALPHA-AMYLASE-RELATED-RELATED"/>
    <property type="match status" value="1"/>
</dbReference>
<dbReference type="Proteomes" id="UP000001933">
    <property type="component" value="Chromosome"/>
</dbReference>
<evidence type="ECO:0000256" key="1">
    <source>
        <dbReference type="ARBA" id="ARBA00006821"/>
    </source>
</evidence>
<accession>Q2LRK8</accession>
<gene>
    <name evidence="4" type="ORF">SYN_00880</name>
</gene>
<dbReference type="KEGG" id="sat:SYN_00880"/>
<evidence type="ECO:0000256" key="2">
    <source>
        <dbReference type="ARBA" id="ARBA00023277"/>
    </source>
</evidence>
<evidence type="ECO:0000313" key="4">
    <source>
        <dbReference type="EMBL" id="ABC76721.1"/>
    </source>
</evidence>
<protein>
    <submittedName>
        <fullName evidence="4">Alpha-amylase</fullName>
        <ecNumber evidence="4">3.2.1.1</ecNumber>
    </submittedName>
</protein>
<dbReference type="InParanoid" id="Q2LRK8"/>
<dbReference type="DNASU" id="3884956"/>
<keyword evidence="5" id="KW-1185">Reference proteome</keyword>
<evidence type="ECO:0000313" key="5">
    <source>
        <dbReference type="Proteomes" id="UP000001933"/>
    </source>
</evidence>
<dbReference type="InterPro" id="IPR052046">
    <property type="entry name" value="GH57_Enzymes"/>
</dbReference>
<dbReference type="Pfam" id="PF03065">
    <property type="entry name" value="Glyco_hydro_57"/>
    <property type="match status" value="1"/>
</dbReference>
<name>Q2LRK8_SYNAS</name>
<comment type="similarity">
    <text evidence="1">Belongs to the glycosyl hydrolase 57 family.</text>
</comment>
<dbReference type="GO" id="GO:0005975">
    <property type="term" value="P:carbohydrate metabolic process"/>
    <property type="evidence" value="ECO:0007669"/>
    <property type="project" value="InterPro"/>
</dbReference>
<dbReference type="PANTHER" id="PTHR36306:SF1">
    <property type="entry name" value="ALPHA-AMYLASE-RELATED"/>
    <property type="match status" value="1"/>
</dbReference>
<proteinExistence type="inferred from homology"/>
<dbReference type="EC" id="3.2.1.1" evidence="4"/>
<dbReference type="InterPro" id="IPR004300">
    <property type="entry name" value="Glyco_hydro_57_N"/>
</dbReference>
<evidence type="ECO:0000259" key="3">
    <source>
        <dbReference type="Pfam" id="PF03065"/>
    </source>
</evidence>